<dbReference type="EMBL" id="CAJPWZ010003155">
    <property type="protein sequence ID" value="CAG2253598.1"/>
    <property type="molecule type" value="Genomic_DNA"/>
</dbReference>
<evidence type="ECO:0000313" key="1">
    <source>
        <dbReference type="EMBL" id="CAG2253598.1"/>
    </source>
</evidence>
<dbReference type="OrthoDB" id="6157941at2759"/>
<accession>A0A8S3V7H4</accession>
<comment type="caution">
    <text evidence="1">The sequence shown here is derived from an EMBL/GenBank/DDBJ whole genome shotgun (WGS) entry which is preliminary data.</text>
</comment>
<evidence type="ECO:0000313" key="2">
    <source>
        <dbReference type="Proteomes" id="UP000683360"/>
    </source>
</evidence>
<dbReference type="Proteomes" id="UP000683360">
    <property type="component" value="Unassembled WGS sequence"/>
</dbReference>
<name>A0A8S3V7H4_MYTED</name>
<keyword evidence="2" id="KW-1185">Reference proteome</keyword>
<proteinExistence type="predicted"/>
<sequence length="267" mass="30393">MICLHQSEMTQKLEKVMSSFNIEQDIKDEIKSVMKENSNVESAFISFDTPSKLNQYAIENMGMVEPTEYILNNDQDVKTASMQYIPIIKTIEKLLNHEDVLSYVMNNHKSNDGVLRDICDVTNPIGHAVKKYKIGAFYMLLANLPPKYRSQLHVIQLVAMVEAIHLKTFGFKKVLQPLIQDLKVLENNGIIIHKPEGEISIQGSIIALSGDNLGAHAIGVFVENFTTLRCCRFCFIPRPQLQVCINCENLPLRTREMYDQQVNNCCK</sequence>
<protein>
    <submittedName>
        <fullName evidence="1">Uncharacterized protein</fullName>
    </submittedName>
</protein>
<gene>
    <name evidence="1" type="ORF">MEDL_65122</name>
</gene>
<dbReference type="AlphaFoldDB" id="A0A8S3V7H4"/>
<reference evidence="1" key="1">
    <citation type="submission" date="2021-03" db="EMBL/GenBank/DDBJ databases">
        <authorList>
            <person name="Bekaert M."/>
        </authorList>
    </citation>
    <scope>NUCLEOTIDE SEQUENCE</scope>
</reference>
<organism evidence="1 2">
    <name type="scientific">Mytilus edulis</name>
    <name type="common">Blue mussel</name>
    <dbReference type="NCBI Taxonomy" id="6550"/>
    <lineage>
        <taxon>Eukaryota</taxon>
        <taxon>Metazoa</taxon>
        <taxon>Spiralia</taxon>
        <taxon>Lophotrochozoa</taxon>
        <taxon>Mollusca</taxon>
        <taxon>Bivalvia</taxon>
        <taxon>Autobranchia</taxon>
        <taxon>Pteriomorphia</taxon>
        <taxon>Mytilida</taxon>
        <taxon>Mytiloidea</taxon>
        <taxon>Mytilidae</taxon>
        <taxon>Mytilinae</taxon>
        <taxon>Mytilus</taxon>
    </lineage>
</organism>